<dbReference type="Proteomes" id="UP000322873">
    <property type="component" value="Unassembled WGS sequence"/>
</dbReference>
<protein>
    <submittedName>
        <fullName evidence="1">Uncharacterized protein</fullName>
    </submittedName>
</protein>
<accession>A0A5M9JGK3</accession>
<gene>
    <name evidence="1" type="ORF">EYC84_010168</name>
</gene>
<proteinExistence type="predicted"/>
<keyword evidence="2" id="KW-1185">Reference proteome</keyword>
<name>A0A5M9JGK3_MONFR</name>
<sequence>MGVPTRHICGEGDGERADARRDVGQTLQEADPGVELGERLLVAEGIAEGVSEGGERDDTPEVLGGVEVELRDGVDVCGTDFVEPVGEGDGVGDGA</sequence>
<evidence type="ECO:0000313" key="1">
    <source>
        <dbReference type="EMBL" id="KAA8567099.1"/>
    </source>
</evidence>
<organism evidence="1 2">
    <name type="scientific">Monilinia fructicola</name>
    <name type="common">Brown rot fungus</name>
    <name type="synonym">Ciboria fructicola</name>
    <dbReference type="NCBI Taxonomy" id="38448"/>
    <lineage>
        <taxon>Eukaryota</taxon>
        <taxon>Fungi</taxon>
        <taxon>Dikarya</taxon>
        <taxon>Ascomycota</taxon>
        <taxon>Pezizomycotina</taxon>
        <taxon>Leotiomycetes</taxon>
        <taxon>Helotiales</taxon>
        <taxon>Sclerotiniaceae</taxon>
        <taxon>Monilinia</taxon>
    </lineage>
</organism>
<reference evidence="1 2" key="1">
    <citation type="submission" date="2019-06" db="EMBL/GenBank/DDBJ databases">
        <title>Genome Sequence of the Brown Rot Fungal Pathogen Monilinia fructicola.</title>
        <authorList>
            <person name="De Miccolis Angelini R.M."/>
            <person name="Landi L."/>
            <person name="Abate D."/>
            <person name="Pollastro S."/>
            <person name="Romanazzi G."/>
            <person name="Faretra F."/>
        </authorList>
    </citation>
    <scope>NUCLEOTIDE SEQUENCE [LARGE SCALE GENOMIC DNA]</scope>
    <source>
        <strain evidence="1 2">Mfrc123</strain>
    </source>
</reference>
<comment type="caution">
    <text evidence="1">The sequence shown here is derived from an EMBL/GenBank/DDBJ whole genome shotgun (WGS) entry which is preliminary data.</text>
</comment>
<dbReference type="AlphaFoldDB" id="A0A5M9JGK3"/>
<dbReference type="EMBL" id="VICG01000011">
    <property type="protein sequence ID" value="KAA8567099.1"/>
    <property type="molecule type" value="Genomic_DNA"/>
</dbReference>
<evidence type="ECO:0000313" key="2">
    <source>
        <dbReference type="Proteomes" id="UP000322873"/>
    </source>
</evidence>